<dbReference type="SMART" id="SM00437">
    <property type="entry name" value="TOP1Ac"/>
    <property type="match status" value="1"/>
</dbReference>
<keyword evidence="5" id="KW-0460">Magnesium</keyword>
<dbReference type="PROSITE" id="PS00396">
    <property type="entry name" value="TOPO_IA_1"/>
    <property type="match status" value="1"/>
</dbReference>
<accession>A0A1I5VX80</accession>
<keyword evidence="7" id="KW-0238">DNA-binding</keyword>
<name>A0A1I5VX80_9LACT</name>
<dbReference type="InterPro" id="IPR034144">
    <property type="entry name" value="TOPRIM_TopoIII"/>
</dbReference>
<dbReference type="Pfam" id="PF01131">
    <property type="entry name" value="Topoisom_bac"/>
    <property type="match status" value="1"/>
</dbReference>
<dbReference type="InterPro" id="IPR005738">
    <property type="entry name" value="TopoIII"/>
</dbReference>
<dbReference type="NCBIfam" id="TIGR01056">
    <property type="entry name" value="topB"/>
    <property type="match status" value="1"/>
</dbReference>
<dbReference type="GO" id="GO:0003677">
    <property type="term" value="F:DNA binding"/>
    <property type="evidence" value="ECO:0007669"/>
    <property type="project" value="UniProtKB-KW"/>
</dbReference>
<evidence type="ECO:0000256" key="9">
    <source>
        <dbReference type="ARBA" id="ARBA00030003"/>
    </source>
</evidence>
<dbReference type="Gene3D" id="2.70.20.10">
    <property type="entry name" value="Topoisomerase I, domain 3"/>
    <property type="match status" value="1"/>
</dbReference>
<evidence type="ECO:0000256" key="5">
    <source>
        <dbReference type="ARBA" id="ARBA00022842"/>
    </source>
</evidence>
<evidence type="ECO:0000256" key="11">
    <source>
        <dbReference type="ARBA" id="ARBA00032235"/>
    </source>
</evidence>
<dbReference type="CDD" id="cd03362">
    <property type="entry name" value="TOPRIM_TopoIA_TopoIII"/>
    <property type="match status" value="1"/>
</dbReference>
<dbReference type="InterPro" id="IPR025589">
    <property type="entry name" value="Toprim_C_rpt"/>
</dbReference>
<dbReference type="InterPro" id="IPR000380">
    <property type="entry name" value="Topo_IA"/>
</dbReference>
<feature type="domain" description="Topo IA-type catalytic" evidence="14">
    <location>
        <begin position="154"/>
        <end position="595"/>
    </location>
</feature>
<evidence type="ECO:0000256" key="4">
    <source>
        <dbReference type="ARBA" id="ARBA00022723"/>
    </source>
</evidence>
<dbReference type="InterPro" id="IPR006171">
    <property type="entry name" value="TOPRIM_dom"/>
</dbReference>
<dbReference type="SMART" id="SM00436">
    <property type="entry name" value="TOP1Bc"/>
    <property type="match status" value="1"/>
</dbReference>
<evidence type="ECO:0000256" key="7">
    <source>
        <dbReference type="ARBA" id="ARBA00023125"/>
    </source>
</evidence>
<evidence type="ECO:0000256" key="12">
    <source>
        <dbReference type="ARBA" id="ARBA00032877"/>
    </source>
</evidence>
<keyword evidence="4" id="KW-0479">Metal-binding</keyword>
<keyword evidence="16" id="KW-1185">Reference proteome</keyword>
<evidence type="ECO:0000256" key="2">
    <source>
        <dbReference type="ARBA" id="ARBA00009446"/>
    </source>
</evidence>
<dbReference type="InterPro" id="IPR013826">
    <property type="entry name" value="Topo_IA_cen_sub3"/>
</dbReference>
<dbReference type="AlphaFoldDB" id="A0A1I5VX80"/>
<dbReference type="SMART" id="SM00493">
    <property type="entry name" value="TOPRIM"/>
    <property type="match status" value="1"/>
</dbReference>
<dbReference type="RefSeq" id="WP_092479715.1">
    <property type="nucleotide sequence ID" value="NZ_FOXW01000002.1"/>
</dbReference>
<feature type="domain" description="Toprim" evidence="13">
    <location>
        <begin position="2"/>
        <end position="136"/>
    </location>
</feature>
<dbReference type="PROSITE" id="PS50880">
    <property type="entry name" value="TOPRIM"/>
    <property type="match status" value="1"/>
</dbReference>
<evidence type="ECO:0000313" key="16">
    <source>
        <dbReference type="Proteomes" id="UP000199136"/>
    </source>
</evidence>
<sequence length="711" mass="81081">MKKVVLAEKPSQAQAYAESFGKYTKKDGYITLSASNEFVITWGYGHLIELAPPETYKKEWKKWSMKELPIIPENFRFKVGAGKAKQFTVVKKLLKEADEIIIATDSDREGENIARSIIHQAKAENKIIKRLWINSLETEEIQKGFARLRDGKEFYSSYIEAQTRQVSDWLVGINLSRFYTLSLQAKGINEGVFSVGRVQTPTLYMIYQRQKEIEKFVPQPFFELHAEVTAEKGVFQAKYHKKFSSKKELLDVIQKHGLSAHNSGKITDVETKRISQPSPLLFSLSDLQSLINKKYKISPSDTLKHVQSLYEAKLLSYPRSDCRHITGSEFAYLLEKRKDYEQLLNYKIEQPNTSKRKQYVDDSKVQEHYAIIPTKKIPAQKQLDKLSAIQKQIYYTVLKRTLAMFETNYVYDETKVTVDIKQLDFVSKGKVVLEDGWRKLEYASTKKTSKDDQVELPPLKKDEPVETELKTSKGMTTPPKFYTEGTLITAMKTCGKELDNAEEKEILKETEGIGTEATRANVLETLKHQQYIDVKKNTVTVTAKGEILCEAVENTLLSSPEMTAKWETYLKKIKSEEGTQKAFLANIEQFIQHTLTSAVETLNTHDWSDKATAGKTDREPIGICPKCRQTIIDKGKIYGCTGYSKGCGFLIPKKFVGKTLSPATVRKLLEQGETQVLKGFKKKSGHLFSAALMINEKQELAFKPFDKKETS</sequence>
<dbReference type="PANTHER" id="PTHR11390:SF21">
    <property type="entry name" value="DNA TOPOISOMERASE 3-ALPHA"/>
    <property type="match status" value="1"/>
</dbReference>
<evidence type="ECO:0000256" key="8">
    <source>
        <dbReference type="ARBA" id="ARBA00023235"/>
    </source>
</evidence>
<evidence type="ECO:0000256" key="3">
    <source>
        <dbReference type="ARBA" id="ARBA00012891"/>
    </source>
</evidence>
<evidence type="ECO:0000313" key="15">
    <source>
        <dbReference type="EMBL" id="SFQ12102.1"/>
    </source>
</evidence>
<dbReference type="STRING" id="82801.SAMN04488506_0645"/>
<dbReference type="Gene3D" id="3.40.50.140">
    <property type="match status" value="1"/>
</dbReference>
<dbReference type="CDD" id="cd00186">
    <property type="entry name" value="TOP1Ac"/>
    <property type="match status" value="1"/>
</dbReference>
<dbReference type="Pfam" id="PF01751">
    <property type="entry name" value="Toprim"/>
    <property type="match status" value="1"/>
</dbReference>
<dbReference type="GO" id="GO:0006265">
    <property type="term" value="P:DNA topological change"/>
    <property type="evidence" value="ECO:0007669"/>
    <property type="project" value="InterPro"/>
</dbReference>
<dbReference type="GO" id="GO:0006310">
    <property type="term" value="P:DNA recombination"/>
    <property type="evidence" value="ECO:0007669"/>
    <property type="project" value="TreeGrafter"/>
</dbReference>
<reference evidence="15 16" key="1">
    <citation type="submission" date="2016-10" db="EMBL/GenBank/DDBJ databases">
        <authorList>
            <person name="de Groot N.N."/>
        </authorList>
    </citation>
    <scope>NUCLEOTIDE SEQUENCE [LARGE SCALE GENOMIC DNA]</scope>
    <source>
        <strain evidence="15 16">DSM 20581</strain>
    </source>
</reference>
<dbReference type="InterPro" id="IPR013824">
    <property type="entry name" value="Topo_IA_cen_sub1"/>
</dbReference>
<protein>
    <recommendedName>
        <fullName evidence="3">DNA topoisomerase</fullName>
        <ecNumber evidence="3">5.6.2.1</ecNumber>
    </recommendedName>
    <alternativeName>
        <fullName evidence="12">Omega-protein</fullName>
    </alternativeName>
    <alternativeName>
        <fullName evidence="11">Relaxing enzyme</fullName>
    </alternativeName>
    <alternativeName>
        <fullName evidence="9">Swivelase</fullName>
    </alternativeName>
    <alternativeName>
        <fullName evidence="10">Untwisting enzyme</fullName>
    </alternativeName>
</protein>
<dbReference type="EC" id="5.6.2.1" evidence="3"/>
<evidence type="ECO:0000256" key="6">
    <source>
        <dbReference type="ARBA" id="ARBA00023029"/>
    </source>
</evidence>
<dbReference type="InterPro" id="IPR023406">
    <property type="entry name" value="Topo_IA_AS"/>
</dbReference>
<dbReference type="Gene3D" id="1.10.290.10">
    <property type="entry name" value="Topoisomerase I, domain 4"/>
    <property type="match status" value="1"/>
</dbReference>
<dbReference type="GO" id="GO:0043597">
    <property type="term" value="C:cytoplasmic replication fork"/>
    <property type="evidence" value="ECO:0007669"/>
    <property type="project" value="TreeGrafter"/>
</dbReference>
<comment type="similarity">
    <text evidence="2">Belongs to the type IA topoisomerase family.</text>
</comment>
<dbReference type="PANTHER" id="PTHR11390">
    <property type="entry name" value="PROKARYOTIC DNA TOPOISOMERASE"/>
    <property type="match status" value="1"/>
</dbReference>
<dbReference type="EMBL" id="FOXW01000002">
    <property type="protein sequence ID" value="SFQ12102.1"/>
    <property type="molecule type" value="Genomic_DNA"/>
</dbReference>
<dbReference type="PRINTS" id="PR00417">
    <property type="entry name" value="PRTPISMRASEI"/>
</dbReference>
<organism evidence="15 16">
    <name type="scientific">Desemzia incerta</name>
    <dbReference type="NCBI Taxonomy" id="82801"/>
    <lineage>
        <taxon>Bacteria</taxon>
        <taxon>Bacillati</taxon>
        <taxon>Bacillota</taxon>
        <taxon>Bacilli</taxon>
        <taxon>Lactobacillales</taxon>
        <taxon>Carnobacteriaceae</taxon>
        <taxon>Desemzia</taxon>
    </lineage>
</organism>
<gene>
    <name evidence="15" type="ORF">SAMN04488506_0645</name>
</gene>
<dbReference type="Proteomes" id="UP000199136">
    <property type="component" value="Unassembled WGS sequence"/>
</dbReference>
<dbReference type="InterPro" id="IPR003602">
    <property type="entry name" value="Topo_IA_DNA-bd_dom"/>
</dbReference>
<dbReference type="InterPro" id="IPR013497">
    <property type="entry name" value="Topo_IA_cen"/>
</dbReference>
<dbReference type="NCBIfam" id="NF005829">
    <property type="entry name" value="PRK07726.1"/>
    <property type="match status" value="1"/>
</dbReference>
<evidence type="ECO:0000256" key="10">
    <source>
        <dbReference type="ARBA" id="ARBA00031985"/>
    </source>
</evidence>
<dbReference type="Pfam" id="PF13342">
    <property type="entry name" value="Toprim_Crpt"/>
    <property type="match status" value="1"/>
</dbReference>
<keyword evidence="8 15" id="KW-0413">Isomerase</keyword>
<keyword evidence="6" id="KW-0799">Topoisomerase</keyword>
<dbReference type="InterPro" id="IPR023405">
    <property type="entry name" value="Topo_IA_core_domain"/>
</dbReference>
<dbReference type="OrthoDB" id="9803554at2"/>
<dbReference type="GO" id="GO:0046872">
    <property type="term" value="F:metal ion binding"/>
    <property type="evidence" value="ECO:0007669"/>
    <property type="project" value="UniProtKB-KW"/>
</dbReference>
<dbReference type="GO" id="GO:0006281">
    <property type="term" value="P:DNA repair"/>
    <property type="evidence" value="ECO:0007669"/>
    <property type="project" value="TreeGrafter"/>
</dbReference>
<dbReference type="SUPFAM" id="SSF56712">
    <property type="entry name" value="Prokaryotic type I DNA topoisomerase"/>
    <property type="match status" value="1"/>
</dbReference>
<evidence type="ECO:0000256" key="1">
    <source>
        <dbReference type="ARBA" id="ARBA00000213"/>
    </source>
</evidence>
<dbReference type="InterPro" id="IPR013825">
    <property type="entry name" value="Topo_IA_cen_sub2"/>
</dbReference>
<evidence type="ECO:0000259" key="13">
    <source>
        <dbReference type="PROSITE" id="PS50880"/>
    </source>
</evidence>
<proteinExistence type="inferred from homology"/>
<dbReference type="Gene3D" id="1.10.460.10">
    <property type="entry name" value="Topoisomerase I, domain 2"/>
    <property type="match status" value="1"/>
</dbReference>
<evidence type="ECO:0000259" key="14">
    <source>
        <dbReference type="PROSITE" id="PS52039"/>
    </source>
</evidence>
<comment type="catalytic activity">
    <reaction evidence="1">
        <text>ATP-independent breakage of single-stranded DNA, followed by passage and rejoining.</text>
        <dbReference type="EC" id="5.6.2.1"/>
    </reaction>
</comment>
<dbReference type="GO" id="GO:0003917">
    <property type="term" value="F:DNA topoisomerase type I (single strand cut, ATP-independent) activity"/>
    <property type="evidence" value="ECO:0007669"/>
    <property type="project" value="UniProtKB-EC"/>
</dbReference>
<dbReference type="PROSITE" id="PS52039">
    <property type="entry name" value="TOPO_IA_2"/>
    <property type="match status" value="1"/>
</dbReference>
<dbReference type="InterPro" id="IPR003601">
    <property type="entry name" value="Topo_IA_2"/>
</dbReference>